<dbReference type="SMART" id="SM01392">
    <property type="entry name" value="MAGE_N"/>
    <property type="match status" value="2"/>
</dbReference>
<dbReference type="PANTHER" id="PTHR11736">
    <property type="entry name" value="MELANOMA-ASSOCIATED ANTIGEN MAGE ANTIGEN"/>
    <property type="match status" value="1"/>
</dbReference>
<dbReference type="InterPro" id="IPR041898">
    <property type="entry name" value="MAGE_WH1"/>
</dbReference>
<dbReference type="AlphaFoldDB" id="A0A061I0I5"/>
<dbReference type="InterPro" id="IPR002190">
    <property type="entry name" value="MHD_dom"/>
</dbReference>
<feature type="compositionally biased region" description="Polar residues" evidence="2">
    <location>
        <begin position="39"/>
        <end position="50"/>
    </location>
</feature>
<sequence length="692" mass="77778">MPRGHKSKGRSRAKRQNVREKSQSLHDAQLAEKEEAESSIYQGESPSSPDNCIPRDTEGDVASVSDDSSVLLTGAVGGEASDSNAESSVIQAERHLSTSLIASTIRSARRDPLNRRAGALMQFTLEKFRAKEPFTQEDMLKVINKKYKEHLAEIIRRISVRLELVFGLELKEVDPNSQSYMLVGKLGLSTEGSLSGNSGLPKTGLLMTLLAVIFMNGNSATEEDVWEFLKVVGVYPGQNHPIFGEPKKFITKDLVEENYLIYGRLPDTDPPTNVFLWGPRAHTETTKMKVLEVLAKINDDVPSSFPSLFEEALIDEANRAARRVTTVPGNVNSRPHLRVIMPRGQRSKLFAWEKRHQTQDEARAYRGRRAWEIPEETPEAAEEFSAASQSQPGAESSTTPEAPQKATPSASTPLSVSSSESYESSSEESEKFEERECPFEGKTCGIILHCDLIDRKVMILLRYLLHNYNLKQLTTKEEMLKVVTKKYEKDFPEILRKTSEKLEEIFAVEVREVNSSEPSYNLISKLKLPNNGRIRAGKGLPKTGFLMSILGIIFIKGNCASEEEIWEILKKRQIYPGKKHRVFGEPRKLLTEYLVKLKYLEYRQVANSDPPRYEFLWGPQAHAEISKMKVLEFLAKINKTTPSVISALYEEALKEEQERAEARDQDDSDATDQASKDSPVKLPANSTIPFDA</sequence>
<proteinExistence type="predicted"/>
<dbReference type="GO" id="GO:0005634">
    <property type="term" value="C:nucleus"/>
    <property type="evidence" value="ECO:0007669"/>
    <property type="project" value="TreeGrafter"/>
</dbReference>
<evidence type="ECO:0000256" key="2">
    <source>
        <dbReference type="SAM" id="MobiDB-lite"/>
    </source>
</evidence>
<dbReference type="Proteomes" id="UP000030759">
    <property type="component" value="Unassembled WGS sequence"/>
</dbReference>
<gene>
    <name evidence="4" type="ORF">H671_xg20310</name>
</gene>
<dbReference type="FunFam" id="1.10.10.1210:FF:000001">
    <property type="entry name" value="melanoma-associated antigen D1"/>
    <property type="match status" value="2"/>
</dbReference>
<dbReference type="Gene3D" id="1.10.10.1210">
    <property type="entry name" value="MAGE homology domain, winged helix WH2 motif"/>
    <property type="match status" value="2"/>
</dbReference>
<evidence type="ECO:0000313" key="5">
    <source>
        <dbReference type="Proteomes" id="UP000030759"/>
    </source>
</evidence>
<dbReference type="InterPro" id="IPR021072">
    <property type="entry name" value="MAGE_N"/>
</dbReference>
<feature type="compositionally biased region" description="Basic and acidic residues" evidence="2">
    <location>
        <begin position="17"/>
        <end position="33"/>
    </location>
</feature>
<evidence type="ECO:0000259" key="3">
    <source>
        <dbReference type="PROSITE" id="PS50838"/>
    </source>
</evidence>
<dbReference type="PROSITE" id="PS50838">
    <property type="entry name" value="MAGE"/>
    <property type="match status" value="2"/>
</dbReference>
<keyword evidence="1" id="KW-0825">Tumor antigen</keyword>
<dbReference type="EMBL" id="KE684775">
    <property type="protein sequence ID" value="ERE65355.1"/>
    <property type="molecule type" value="Genomic_DNA"/>
</dbReference>
<dbReference type="PANTHER" id="PTHR11736:SF161">
    <property type="entry name" value="MAGE FAMILY MEMBER B11"/>
    <property type="match status" value="1"/>
</dbReference>
<dbReference type="Pfam" id="PF12440">
    <property type="entry name" value="MAGE_N"/>
    <property type="match status" value="2"/>
</dbReference>
<dbReference type="Pfam" id="PF01454">
    <property type="entry name" value="MAGE"/>
    <property type="match status" value="2"/>
</dbReference>
<dbReference type="Gene3D" id="1.10.10.1200">
    <property type="entry name" value="MAGE homology domain, winged helix WH1 motif"/>
    <property type="match status" value="2"/>
</dbReference>
<dbReference type="InterPro" id="IPR037445">
    <property type="entry name" value="MAGE"/>
</dbReference>
<feature type="compositionally biased region" description="Basic residues" evidence="2">
    <location>
        <begin position="1"/>
        <end position="16"/>
    </location>
</feature>
<accession>A0A061I0I5</accession>
<protein>
    <submittedName>
        <fullName evidence="4">Melanoma-associated antigen B4-like protein</fullName>
    </submittedName>
</protein>
<feature type="region of interest" description="Disordered" evidence="2">
    <location>
        <begin position="376"/>
        <end position="434"/>
    </location>
</feature>
<feature type="domain" description="MAGE" evidence="3">
    <location>
        <begin position="113"/>
        <end position="312"/>
    </location>
</feature>
<organism evidence="4 5">
    <name type="scientific">Cricetulus griseus</name>
    <name type="common">Chinese hamster</name>
    <name type="synonym">Cricetulus barabensis griseus</name>
    <dbReference type="NCBI Taxonomy" id="10029"/>
    <lineage>
        <taxon>Eukaryota</taxon>
        <taxon>Metazoa</taxon>
        <taxon>Chordata</taxon>
        <taxon>Craniata</taxon>
        <taxon>Vertebrata</taxon>
        <taxon>Euteleostomi</taxon>
        <taxon>Mammalia</taxon>
        <taxon>Eutheria</taxon>
        <taxon>Euarchontoglires</taxon>
        <taxon>Glires</taxon>
        <taxon>Rodentia</taxon>
        <taxon>Myomorpha</taxon>
        <taxon>Muroidea</taxon>
        <taxon>Cricetidae</taxon>
        <taxon>Cricetinae</taxon>
        <taxon>Cricetulus</taxon>
    </lineage>
</organism>
<evidence type="ECO:0000256" key="1">
    <source>
        <dbReference type="ARBA" id="ARBA00084104"/>
    </source>
</evidence>
<dbReference type="FunFam" id="1.10.10.1200:FF:000007">
    <property type="entry name" value="Melanoma-associated antigen C2"/>
    <property type="match status" value="1"/>
</dbReference>
<feature type="region of interest" description="Disordered" evidence="2">
    <location>
        <begin position="1"/>
        <end position="65"/>
    </location>
</feature>
<dbReference type="InterPro" id="IPR041899">
    <property type="entry name" value="MAGE_WH2"/>
</dbReference>
<dbReference type="SMART" id="SM01373">
    <property type="entry name" value="MAGE"/>
    <property type="match status" value="2"/>
</dbReference>
<reference evidence="5" key="1">
    <citation type="journal article" date="2013" name="Nat. Biotechnol.">
        <title>Chinese hamster genome sequenced from sorted chromosomes.</title>
        <authorList>
            <person name="Brinkrolf K."/>
            <person name="Rupp O."/>
            <person name="Laux H."/>
            <person name="Kollin F."/>
            <person name="Ernst W."/>
            <person name="Linke B."/>
            <person name="Kofler R."/>
            <person name="Romand S."/>
            <person name="Hesse F."/>
            <person name="Budach W.E."/>
            <person name="Galosy S."/>
            <person name="Muller D."/>
            <person name="Noll T."/>
            <person name="Wienberg J."/>
            <person name="Jostock T."/>
            <person name="Leonard M."/>
            <person name="Grillari J."/>
            <person name="Tauch A."/>
            <person name="Goesmann A."/>
            <person name="Helk B."/>
            <person name="Mott J.E."/>
            <person name="Puhler A."/>
            <person name="Borth N."/>
        </authorList>
    </citation>
    <scope>NUCLEOTIDE SEQUENCE [LARGE SCALE GENOMIC DNA]</scope>
    <source>
        <strain evidence="5">17A/GY</strain>
    </source>
</reference>
<feature type="region of interest" description="Disordered" evidence="2">
    <location>
        <begin position="656"/>
        <end position="692"/>
    </location>
</feature>
<feature type="domain" description="MAGE" evidence="3">
    <location>
        <begin position="453"/>
        <end position="652"/>
    </location>
</feature>
<feature type="compositionally biased region" description="Low complexity" evidence="2">
    <location>
        <begin position="409"/>
        <end position="424"/>
    </location>
</feature>
<name>A0A061I0I5_CRIGR</name>
<feature type="compositionally biased region" description="Basic and acidic residues" evidence="2">
    <location>
        <begin position="656"/>
        <end position="665"/>
    </location>
</feature>
<feature type="compositionally biased region" description="Polar residues" evidence="2">
    <location>
        <begin position="388"/>
        <end position="401"/>
    </location>
</feature>
<dbReference type="GO" id="GO:0000122">
    <property type="term" value="P:negative regulation of transcription by RNA polymerase II"/>
    <property type="evidence" value="ECO:0007669"/>
    <property type="project" value="TreeGrafter"/>
</dbReference>
<evidence type="ECO:0000313" key="4">
    <source>
        <dbReference type="EMBL" id="ERE65355.1"/>
    </source>
</evidence>